<comment type="caution">
    <text evidence="2">The sequence shown here is derived from an EMBL/GenBank/DDBJ whole genome shotgun (WGS) entry which is preliminary data.</text>
</comment>
<dbReference type="EMBL" id="BARU01039136">
    <property type="protein sequence ID" value="GAH77963.1"/>
    <property type="molecule type" value="Genomic_DNA"/>
</dbReference>
<name>X1K7B4_9ZZZZ</name>
<evidence type="ECO:0000256" key="1">
    <source>
        <dbReference type="SAM" id="MobiDB-lite"/>
    </source>
</evidence>
<sequence>QHPKIQILTIKELLAGKKIDYPPRRQTDVTFKKAERKSKGKPVEQGEMF</sequence>
<organism evidence="2">
    <name type="scientific">marine sediment metagenome</name>
    <dbReference type="NCBI Taxonomy" id="412755"/>
    <lineage>
        <taxon>unclassified sequences</taxon>
        <taxon>metagenomes</taxon>
        <taxon>ecological metagenomes</taxon>
    </lineage>
</organism>
<dbReference type="AlphaFoldDB" id="X1K7B4"/>
<protein>
    <submittedName>
        <fullName evidence="2">Uncharacterized protein</fullName>
    </submittedName>
</protein>
<proteinExistence type="predicted"/>
<evidence type="ECO:0000313" key="2">
    <source>
        <dbReference type="EMBL" id="GAH77963.1"/>
    </source>
</evidence>
<gene>
    <name evidence="2" type="ORF">S03H2_60697</name>
</gene>
<feature type="region of interest" description="Disordered" evidence="1">
    <location>
        <begin position="25"/>
        <end position="49"/>
    </location>
</feature>
<accession>X1K7B4</accession>
<feature type="non-terminal residue" evidence="2">
    <location>
        <position position="1"/>
    </location>
</feature>
<reference evidence="2" key="1">
    <citation type="journal article" date="2014" name="Front. Microbiol.">
        <title>High frequency of phylogenetically diverse reductive dehalogenase-homologous genes in deep subseafloor sedimentary metagenomes.</title>
        <authorList>
            <person name="Kawai M."/>
            <person name="Futagami T."/>
            <person name="Toyoda A."/>
            <person name="Takaki Y."/>
            <person name="Nishi S."/>
            <person name="Hori S."/>
            <person name="Arai W."/>
            <person name="Tsubouchi T."/>
            <person name="Morono Y."/>
            <person name="Uchiyama I."/>
            <person name="Ito T."/>
            <person name="Fujiyama A."/>
            <person name="Inagaki F."/>
            <person name="Takami H."/>
        </authorList>
    </citation>
    <scope>NUCLEOTIDE SEQUENCE</scope>
    <source>
        <strain evidence="2">Expedition CK06-06</strain>
    </source>
</reference>